<feature type="domain" description="Myb-like" evidence="1">
    <location>
        <begin position="149"/>
        <end position="198"/>
    </location>
</feature>
<sequence length="271" mass="32120">MESRESNDNRQDQLRTTWWTKDEDALLIQLRSSKHSWKEITDRFPGRTISSCASHYERIMALAQEMEKKTELATLYESHKEEMWTKVAERLRVSEVSWRDAEINHWRIGQAEMRRRVGNEFLTEVCIDPPQLGANNHEEQEQIQQQCQQQRPRNSPWSGDEEAILLAKHREGIKWKDISNHLPGRTHRACSGQYHHLLTRCGGWSPELQNRLCKEYDRLKQELWMHIGETMSVPWQDAEEMHWGLIKHGISPRERGQTTKEWLNVVCQSED</sequence>
<keyword evidence="4" id="KW-1185">Reference proteome</keyword>
<dbReference type="PROSITE" id="PS51294">
    <property type="entry name" value="HTH_MYB"/>
    <property type="match status" value="1"/>
</dbReference>
<dbReference type="AlphaFoldDB" id="M1WEE1"/>
<gene>
    <name evidence="3" type="ORF">CPUR_06835</name>
</gene>
<dbReference type="PROSITE" id="PS50090">
    <property type="entry name" value="MYB_LIKE"/>
    <property type="match status" value="2"/>
</dbReference>
<dbReference type="SMART" id="SM00717">
    <property type="entry name" value="SANT"/>
    <property type="match status" value="2"/>
</dbReference>
<dbReference type="GO" id="GO:0000981">
    <property type="term" value="F:DNA-binding transcription factor activity, RNA polymerase II-specific"/>
    <property type="evidence" value="ECO:0007669"/>
    <property type="project" value="TreeGrafter"/>
</dbReference>
<reference evidence="3 4" key="1">
    <citation type="journal article" date="2013" name="PLoS Genet.">
        <title>Plant-symbiotic fungi as chemical engineers: Multi-genome analysis of the Clavicipitaceae reveals dynamics of alkaloid loci.</title>
        <authorList>
            <person name="Schardl C.L."/>
            <person name="Young C.A."/>
            <person name="Hesse U."/>
            <person name="Amyotte S.G."/>
            <person name="Andreeva K."/>
            <person name="Calie P.J."/>
            <person name="Fleetwood D.J."/>
            <person name="Haws D.C."/>
            <person name="Moore N."/>
            <person name="Oeser B."/>
            <person name="Panaccione D.G."/>
            <person name="Schweri K.K."/>
            <person name="Voisey C.R."/>
            <person name="Farman M.L."/>
            <person name="Jaromczyk J.W."/>
            <person name="Roe B.A."/>
            <person name="O'Sullivan D.M."/>
            <person name="Scott B."/>
            <person name="Tudzynski P."/>
            <person name="An Z."/>
            <person name="Arnaoudova E.G."/>
            <person name="Bullock C.T."/>
            <person name="Charlton N.D."/>
            <person name="Chen L."/>
            <person name="Cox M."/>
            <person name="Dinkins R.D."/>
            <person name="Florea S."/>
            <person name="Glenn A.E."/>
            <person name="Gordon A."/>
            <person name="Gueldener U."/>
            <person name="Harris D.R."/>
            <person name="Hollin W."/>
            <person name="Jaromczyk J."/>
            <person name="Johnson R.D."/>
            <person name="Khan A.K."/>
            <person name="Leistner E."/>
            <person name="Leuchtmann A."/>
            <person name="Li C."/>
            <person name="Liu J."/>
            <person name="Liu J."/>
            <person name="Liu M."/>
            <person name="Mace W."/>
            <person name="Machado C."/>
            <person name="Nagabhyru P."/>
            <person name="Pan J."/>
            <person name="Schmid J."/>
            <person name="Sugawara K."/>
            <person name="Steiner U."/>
            <person name="Takach J.E."/>
            <person name="Tanaka E."/>
            <person name="Webb J.S."/>
            <person name="Wilson E.V."/>
            <person name="Wiseman J.L."/>
            <person name="Yoshida R."/>
            <person name="Zeng Z."/>
        </authorList>
    </citation>
    <scope>NUCLEOTIDE SEQUENCE [LARGE SCALE GENOMIC DNA]</scope>
    <source>
        <strain evidence="3 4">20.1</strain>
    </source>
</reference>
<dbReference type="Pfam" id="PF00249">
    <property type="entry name" value="Myb_DNA-binding"/>
    <property type="match status" value="2"/>
</dbReference>
<dbReference type="InterPro" id="IPR009057">
    <property type="entry name" value="Homeodomain-like_sf"/>
</dbReference>
<dbReference type="InterPro" id="IPR050560">
    <property type="entry name" value="MYB_TF"/>
</dbReference>
<dbReference type="OrthoDB" id="4960134at2759"/>
<dbReference type="EMBL" id="CAGA01000191">
    <property type="protein sequence ID" value="CCE35406.1"/>
    <property type="molecule type" value="Genomic_DNA"/>
</dbReference>
<evidence type="ECO:0000259" key="2">
    <source>
        <dbReference type="PROSITE" id="PS51294"/>
    </source>
</evidence>
<evidence type="ECO:0000313" key="4">
    <source>
        <dbReference type="Proteomes" id="UP000016801"/>
    </source>
</evidence>
<dbReference type="InterPro" id="IPR001005">
    <property type="entry name" value="SANT/Myb"/>
</dbReference>
<dbReference type="Proteomes" id="UP000016801">
    <property type="component" value="Unassembled WGS sequence"/>
</dbReference>
<dbReference type="InterPro" id="IPR017930">
    <property type="entry name" value="Myb_dom"/>
</dbReference>
<dbReference type="VEuPathDB" id="FungiDB:CPUR_06835"/>
<protein>
    <submittedName>
        <fullName evidence="3">Related to DRPLA protein</fullName>
    </submittedName>
</protein>
<evidence type="ECO:0000259" key="1">
    <source>
        <dbReference type="PROSITE" id="PS50090"/>
    </source>
</evidence>
<accession>M1WEE1</accession>
<feature type="domain" description="Myb-like" evidence="1">
    <location>
        <begin position="11"/>
        <end position="60"/>
    </location>
</feature>
<feature type="domain" description="HTH myb-type" evidence="2">
    <location>
        <begin position="19"/>
        <end position="64"/>
    </location>
</feature>
<comment type="caution">
    <text evidence="3">The sequence shown here is derived from an EMBL/GenBank/DDBJ whole genome shotgun (WGS) entry which is preliminary data.</text>
</comment>
<dbReference type="PANTHER" id="PTHR45614">
    <property type="entry name" value="MYB PROTEIN-RELATED"/>
    <property type="match status" value="1"/>
</dbReference>
<dbReference type="CDD" id="cd00167">
    <property type="entry name" value="SANT"/>
    <property type="match status" value="2"/>
</dbReference>
<organism evidence="3 4">
    <name type="scientific">Claviceps purpurea (strain 20.1)</name>
    <name type="common">Ergot fungus</name>
    <name type="synonym">Sphacelia segetum</name>
    <dbReference type="NCBI Taxonomy" id="1111077"/>
    <lineage>
        <taxon>Eukaryota</taxon>
        <taxon>Fungi</taxon>
        <taxon>Dikarya</taxon>
        <taxon>Ascomycota</taxon>
        <taxon>Pezizomycotina</taxon>
        <taxon>Sordariomycetes</taxon>
        <taxon>Hypocreomycetidae</taxon>
        <taxon>Hypocreales</taxon>
        <taxon>Clavicipitaceae</taxon>
        <taxon>Claviceps</taxon>
    </lineage>
</organism>
<dbReference type="GO" id="GO:0000978">
    <property type="term" value="F:RNA polymerase II cis-regulatory region sequence-specific DNA binding"/>
    <property type="evidence" value="ECO:0007669"/>
    <property type="project" value="TreeGrafter"/>
</dbReference>
<proteinExistence type="predicted"/>
<dbReference type="PANTHER" id="PTHR45614:SF51">
    <property type="entry name" value="MYB-LIKE DNA-BINDING PROTEIN BAS1"/>
    <property type="match status" value="1"/>
</dbReference>
<dbReference type="GO" id="GO:0005634">
    <property type="term" value="C:nucleus"/>
    <property type="evidence" value="ECO:0007669"/>
    <property type="project" value="TreeGrafter"/>
</dbReference>
<dbReference type="HOGENOM" id="CLU_1026735_0_0_1"/>
<name>M1WEE1_CLAP2</name>
<dbReference type="Gene3D" id="1.10.10.60">
    <property type="entry name" value="Homeodomain-like"/>
    <property type="match status" value="2"/>
</dbReference>
<dbReference type="SUPFAM" id="SSF46689">
    <property type="entry name" value="Homeodomain-like"/>
    <property type="match status" value="2"/>
</dbReference>
<evidence type="ECO:0000313" key="3">
    <source>
        <dbReference type="EMBL" id="CCE35406.1"/>
    </source>
</evidence>